<dbReference type="Proteomes" id="UP000028091">
    <property type="component" value="Unassembled WGS sequence"/>
</dbReference>
<feature type="domain" description="Signal transduction histidine kinase subgroup 3 dimerisation and phosphoacceptor" evidence="9">
    <location>
        <begin position="178"/>
        <end position="241"/>
    </location>
</feature>
<evidence type="ECO:0000256" key="6">
    <source>
        <dbReference type="SAM" id="Coils"/>
    </source>
</evidence>
<feature type="transmembrane region" description="Helical" evidence="7">
    <location>
        <begin position="61"/>
        <end position="93"/>
    </location>
</feature>
<comment type="catalytic activity">
    <reaction evidence="1">
        <text>ATP + protein L-histidine = ADP + protein N-phospho-L-histidine.</text>
        <dbReference type="EC" id="2.7.13.3"/>
    </reaction>
</comment>
<dbReference type="GO" id="GO:0016020">
    <property type="term" value="C:membrane"/>
    <property type="evidence" value="ECO:0007669"/>
    <property type="project" value="InterPro"/>
</dbReference>
<keyword evidence="12" id="KW-1185">Reference proteome</keyword>
<dbReference type="GO" id="GO:0046983">
    <property type="term" value="F:protein dimerization activity"/>
    <property type="evidence" value="ECO:0007669"/>
    <property type="project" value="InterPro"/>
</dbReference>
<dbReference type="SUPFAM" id="SSF55874">
    <property type="entry name" value="ATPase domain of HSP90 chaperone/DNA topoisomerase II/histidine kinase"/>
    <property type="match status" value="1"/>
</dbReference>
<evidence type="ECO:0000313" key="12">
    <source>
        <dbReference type="Proteomes" id="UP000028091"/>
    </source>
</evidence>
<dbReference type="Pfam" id="PF07730">
    <property type="entry name" value="HisKA_3"/>
    <property type="match status" value="1"/>
</dbReference>
<evidence type="ECO:0000259" key="9">
    <source>
        <dbReference type="Pfam" id="PF07730"/>
    </source>
</evidence>
<gene>
    <name evidence="11" type="ORF">BA70_19130</name>
</gene>
<feature type="domain" description="DesK/YvfT N-terminal" evidence="10">
    <location>
        <begin position="2"/>
        <end position="150"/>
    </location>
</feature>
<feature type="transmembrane region" description="Helical" evidence="7">
    <location>
        <begin position="12"/>
        <end position="29"/>
    </location>
</feature>
<dbReference type="EMBL" id="JOTP01000008">
    <property type="protein sequence ID" value="KEP26695.1"/>
    <property type="molecule type" value="Genomic_DNA"/>
</dbReference>
<protein>
    <recommendedName>
        <fullName evidence="2">histidine kinase</fullName>
        <ecNumber evidence="2">2.7.13.3</ecNumber>
    </recommendedName>
</protein>
<dbReference type="PANTHER" id="PTHR24421">
    <property type="entry name" value="NITRATE/NITRITE SENSOR PROTEIN NARX-RELATED"/>
    <property type="match status" value="1"/>
</dbReference>
<reference evidence="11 12" key="1">
    <citation type="submission" date="2012-09" db="EMBL/GenBank/DDBJ databases">
        <title>Genome Sequence of Bacillus sp. DW5-4.</title>
        <authorList>
            <person name="Lai Q."/>
            <person name="Liu Y."/>
            <person name="Shao Z."/>
        </authorList>
    </citation>
    <scope>NUCLEOTIDE SEQUENCE [LARGE SCALE GENOMIC DNA]</scope>
    <source>
        <strain evidence="11 12">DW5-4</strain>
    </source>
</reference>
<proteinExistence type="predicted"/>
<evidence type="ECO:0000256" key="5">
    <source>
        <dbReference type="ARBA" id="ARBA00023012"/>
    </source>
</evidence>
<keyword evidence="5" id="KW-0902">Two-component regulatory system</keyword>
<dbReference type="GO" id="GO:0000155">
    <property type="term" value="F:phosphorelay sensor kinase activity"/>
    <property type="evidence" value="ECO:0007669"/>
    <property type="project" value="InterPro"/>
</dbReference>
<dbReference type="InterPro" id="IPR036259">
    <property type="entry name" value="MFS_trans_sf"/>
</dbReference>
<name>A0A081LBR9_9BACI</name>
<organism evidence="11 12">
    <name type="scientific">Bacillus zhangzhouensis</name>
    <dbReference type="NCBI Taxonomy" id="1178540"/>
    <lineage>
        <taxon>Bacteria</taxon>
        <taxon>Bacillati</taxon>
        <taxon>Bacillota</taxon>
        <taxon>Bacilli</taxon>
        <taxon>Bacillales</taxon>
        <taxon>Bacillaceae</taxon>
        <taxon>Bacillus</taxon>
    </lineage>
</organism>
<dbReference type="InterPro" id="IPR003594">
    <property type="entry name" value="HATPase_dom"/>
</dbReference>
<dbReference type="AlphaFoldDB" id="A0A081LBR9"/>
<evidence type="ECO:0000256" key="4">
    <source>
        <dbReference type="ARBA" id="ARBA00022777"/>
    </source>
</evidence>
<dbReference type="Gene3D" id="1.20.5.1930">
    <property type="match status" value="1"/>
</dbReference>
<dbReference type="InterPro" id="IPR036890">
    <property type="entry name" value="HATPase_C_sf"/>
</dbReference>
<keyword evidence="7" id="KW-0472">Membrane</keyword>
<keyword evidence="4 11" id="KW-0418">Kinase</keyword>
<dbReference type="Pfam" id="PF23540">
    <property type="entry name" value="DesK_N"/>
    <property type="match status" value="1"/>
</dbReference>
<comment type="caution">
    <text evidence="11">The sequence shown here is derived from an EMBL/GenBank/DDBJ whole genome shotgun (WGS) entry which is preliminary data.</text>
</comment>
<dbReference type="CDD" id="cd16917">
    <property type="entry name" value="HATPase_UhpB-NarQ-NarX-like"/>
    <property type="match status" value="1"/>
</dbReference>
<dbReference type="PANTHER" id="PTHR24421:SF63">
    <property type="entry name" value="SENSOR HISTIDINE KINASE DESK"/>
    <property type="match status" value="1"/>
</dbReference>
<accession>A0A081LBR9</accession>
<evidence type="ECO:0000259" key="8">
    <source>
        <dbReference type="Pfam" id="PF02518"/>
    </source>
</evidence>
<dbReference type="RefSeq" id="WP_034321022.1">
    <property type="nucleotide sequence ID" value="NZ_JAVIKA010000008.1"/>
</dbReference>
<keyword evidence="6" id="KW-0175">Coiled coil</keyword>
<evidence type="ECO:0000256" key="2">
    <source>
        <dbReference type="ARBA" id="ARBA00012438"/>
    </source>
</evidence>
<evidence type="ECO:0000313" key="11">
    <source>
        <dbReference type="EMBL" id="KEP26695.1"/>
    </source>
</evidence>
<dbReference type="Gene3D" id="3.30.565.10">
    <property type="entry name" value="Histidine kinase-like ATPase, C-terminal domain"/>
    <property type="match status" value="1"/>
</dbReference>
<feature type="domain" description="Histidine kinase/HSP90-like ATPase" evidence="8">
    <location>
        <begin position="282"/>
        <end position="367"/>
    </location>
</feature>
<feature type="coiled-coil region" evidence="6">
    <location>
        <begin position="149"/>
        <end position="180"/>
    </location>
</feature>
<feature type="transmembrane region" description="Helical" evidence="7">
    <location>
        <begin position="36"/>
        <end position="55"/>
    </location>
</feature>
<keyword evidence="7" id="KW-0812">Transmembrane</keyword>
<dbReference type="SUPFAM" id="SSF103473">
    <property type="entry name" value="MFS general substrate transporter"/>
    <property type="match status" value="1"/>
</dbReference>
<dbReference type="InterPro" id="IPR050482">
    <property type="entry name" value="Sensor_HK_TwoCompSys"/>
</dbReference>
<keyword evidence="3" id="KW-0808">Transferase</keyword>
<feature type="transmembrane region" description="Helical" evidence="7">
    <location>
        <begin position="105"/>
        <end position="123"/>
    </location>
</feature>
<dbReference type="EC" id="2.7.13.3" evidence="2"/>
<evidence type="ECO:0000256" key="1">
    <source>
        <dbReference type="ARBA" id="ARBA00000085"/>
    </source>
</evidence>
<evidence type="ECO:0000256" key="7">
    <source>
        <dbReference type="SAM" id="Phobius"/>
    </source>
</evidence>
<keyword evidence="7" id="KW-1133">Transmembrane helix</keyword>
<dbReference type="InterPro" id="IPR056374">
    <property type="entry name" value="DesK/YvfT_N"/>
</dbReference>
<dbReference type="InterPro" id="IPR011712">
    <property type="entry name" value="Sig_transdc_His_kin_sub3_dim/P"/>
</dbReference>
<sequence>MKKQLKIQKLHGISPYIWAIFFILPFYFIIKAPSTLGIVIGIILNVVFFAVYRFAFIAKGWSLYVLGLLLIAISTGYVILYSYIYFAFCIAYFNGHIKRKVPFYILYYIHVGSAAIAVNFSLILKKGWFLTQIPLVLITLISAILLPLSIRSRKERERLEEKLEDANERIADLVKIEERQRIARDLHDTLGQKLSLIGLKSDLARKLVYKDPEQARAELKSVQQTARTSLNEVRKIVSSMKGIRIKDEMLNIEQILEAAGIELIYDEKEAPKHISLLNENIVSMCIKEAVTNIVKHSDATVCKITIHQKSKEAVITVEDDGTFKGDPPSSQTKGHGLLGIRERLEFANGRLHLETKDGTKLIMSIPNDSAAKEQEGMK</sequence>
<evidence type="ECO:0000259" key="10">
    <source>
        <dbReference type="Pfam" id="PF23540"/>
    </source>
</evidence>
<feature type="transmembrane region" description="Helical" evidence="7">
    <location>
        <begin position="129"/>
        <end position="148"/>
    </location>
</feature>
<dbReference type="OrthoDB" id="9797605at2"/>
<dbReference type="eggNOG" id="COG4585">
    <property type="taxonomic scope" value="Bacteria"/>
</dbReference>
<dbReference type="Pfam" id="PF02518">
    <property type="entry name" value="HATPase_c"/>
    <property type="match status" value="1"/>
</dbReference>
<evidence type="ECO:0000256" key="3">
    <source>
        <dbReference type="ARBA" id="ARBA00022679"/>
    </source>
</evidence>